<dbReference type="Gene3D" id="3.40.50.150">
    <property type="entry name" value="Vaccinia Virus protein VP39"/>
    <property type="match status" value="1"/>
</dbReference>
<dbReference type="GO" id="GO:0032259">
    <property type="term" value="P:methylation"/>
    <property type="evidence" value="ECO:0007669"/>
    <property type="project" value="UniProtKB-KW"/>
</dbReference>
<sequence>MRTNDAQMLVLCALADGPLHGYAINAAIEKLSGERLGPGSLYGALARLESKALIEPLEGEGRQRPMRLTAEGHEVLEREVRSMAEVAGRMFEAAVPDRIGYLDRLAGTDQARSYKQVMLDALAVRPGHTALDLGCGPGTDLAVLAEAVTPSGTVIGIDADPEMAARARERTADLPVVDVRIADAQALPLADASVDRARTDRTLQHVADPAQVLAEARRVLRPGGRLVMGEPDWDSLAIDHPDPEISHAYTRHITERIVRNGVIGRQLPRLATEAGFAVPAVVPVTSVFRDTRSADRILGFQRNAERAAAAGYLSEEATGRFLDHLAEGTFFAAVTLYVVVAEVAEAGAQPSS</sequence>
<dbReference type="Pfam" id="PF03551">
    <property type="entry name" value="PadR"/>
    <property type="match status" value="1"/>
</dbReference>
<dbReference type="InterPro" id="IPR029063">
    <property type="entry name" value="SAM-dependent_MTases_sf"/>
</dbReference>
<organism evidence="3 4">
    <name type="scientific">Streptomyces lonegramiae</name>
    <dbReference type="NCBI Taxonomy" id="3075524"/>
    <lineage>
        <taxon>Bacteria</taxon>
        <taxon>Bacillati</taxon>
        <taxon>Actinomycetota</taxon>
        <taxon>Actinomycetes</taxon>
        <taxon>Kitasatosporales</taxon>
        <taxon>Streptomycetaceae</taxon>
        <taxon>Streptomyces</taxon>
    </lineage>
</organism>
<keyword evidence="3" id="KW-0489">Methyltransferase</keyword>
<evidence type="ECO:0000259" key="2">
    <source>
        <dbReference type="Pfam" id="PF08241"/>
    </source>
</evidence>
<dbReference type="Pfam" id="PF08241">
    <property type="entry name" value="Methyltransf_11"/>
    <property type="match status" value="1"/>
</dbReference>
<gene>
    <name evidence="3" type="ORF">RND15_42460</name>
</gene>
<evidence type="ECO:0000259" key="1">
    <source>
        <dbReference type="Pfam" id="PF03551"/>
    </source>
</evidence>
<proteinExistence type="predicted"/>
<protein>
    <submittedName>
        <fullName evidence="3">Methyltransferase domain-containing protein</fullName>
    </submittedName>
</protein>
<dbReference type="CDD" id="cd02440">
    <property type="entry name" value="AdoMet_MTases"/>
    <property type="match status" value="1"/>
</dbReference>
<dbReference type="InterPro" id="IPR005149">
    <property type="entry name" value="Tscrpt_reg_PadR_N"/>
</dbReference>
<dbReference type="InterPro" id="IPR050508">
    <property type="entry name" value="Methyltransf_Superfamily"/>
</dbReference>
<dbReference type="InterPro" id="IPR036390">
    <property type="entry name" value="WH_DNA-bd_sf"/>
</dbReference>
<evidence type="ECO:0000313" key="4">
    <source>
        <dbReference type="Proteomes" id="UP001180754"/>
    </source>
</evidence>
<dbReference type="PANTHER" id="PTHR42912">
    <property type="entry name" value="METHYLTRANSFERASE"/>
    <property type="match status" value="1"/>
</dbReference>
<feature type="domain" description="Methyltransferase type 11" evidence="2">
    <location>
        <begin position="131"/>
        <end position="228"/>
    </location>
</feature>
<reference evidence="3" key="1">
    <citation type="submission" date="2024-05" db="EMBL/GenBank/DDBJ databases">
        <title>30 novel species of actinomycetes from the DSMZ collection.</title>
        <authorList>
            <person name="Nouioui I."/>
        </authorList>
    </citation>
    <scope>NUCLEOTIDE SEQUENCE</scope>
    <source>
        <strain evidence="3">DSM 41529</strain>
    </source>
</reference>
<dbReference type="EMBL" id="JAVRFD010000032">
    <property type="protein sequence ID" value="MDT0549290.1"/>
    <property type="molecule type" value="Genomic_DNA"/>
</dbReference>
<feature type="domain" description="Transcription regulator PadR N-terminal" evidence="1">
    <location>
        <begin position="10"/>
        <end position="77"/>
    </location>
</feature>
<dbReference type="SUPFAM" id="SSF46785">
    <property type="entry name" value="Winged helix' DNA-binding domain"/>
    <property type="match status" value="1"/>
</dbReference>
<dbReference type="RefSeq" id="WP_311729843.1">
    <property type="nucleotide sequence ID" value="NZ_JAVRFD010000032.1"/>
</dbReference>
<dbReference type="GO" id="GO:0008168">
    <property type="term" value="F:methyltransferase activity"/>
    <property type="evidence" value="ECO:0007669"/>
    <property type="project" value="UniProtKB-KW"/>
</dbReference>
<accession>A0ABU2XTP0</accession>
<dbReference type="Gene3D" id="1.10.10.10">
    <property type="entry name" value="Winged helix-like DNA-binding domain superfamily/Winged helix DNA-binding domain"/>
    <property type="match status" value="1"/>
</dbReference>
<dbReference type="InterPro" id="IPR013216">
    <property type="entry name" value="Methyltransf_11"/>
</dbReference>
<dbReference type="SUPFAM" id="SSF53335">
    <property type="entry name" value="S-adenosyl-L-methionine-dependent methyltransferases"/>
    <property type="match status" value="1"/>
</dbReference>
<dbReference type="InterPro" id="IPR036388">
    <property type="entry name" value="WH-like_DNA-bd_sf"/>
</dbReference>
<evidence type="ECO:0000313" key="3">
    <source>
        <dbReference type="EMBL" id="MDT0549290.1"/>
    </source>
</evidence>
<keyword evidence="4" id="KW-1185">Reference proteome</keyword>
<keyword evidence="3" id="KW-0808">Transferase</keyword>
<name>A0ABU2XTP0_9ACTN</name>
<dbReference type="Proteomes" id="UP001180754">
    <property type="component" value="Unassembled WGS sequence"/>
</dbReference>
<comment type="caution">
    <text evidence="3">The sequence shown here is derived from an EMBL/GenBank/DDBJ whole genome shotgun (WGS) entry which is preliminary data.</text>
</comment>